<dbReference type="SUPFAM" id="SSF56059">
    <property type="entry name" value="Glutathione synthetase ATP-binding domain-like"/>
    <property type="match status" value="1"/>
</dbReference>
<dbReference type="EC" id="6.3.2.3" evidence="4"/>
<evidence type="ECO:0000256" key="5">
    <source>
        <dbReference type="ARBA" id="ARBA00022598"/>
    </source>
</evidence>
<dbReference type="SUPFAM" id="SSF52440">
    <property type="entry name" value="PreATP-grasp domain"/>
    <property type="match status" value="1"/>
</dbReference>
<evidence type="ECO:0000313" key="11">
    <source>
        <dbReference type="EMBL" id="KAL1110231.1"/>
    </source>
</evidence>
<dbReference type="Proteomes" id="UP001558652">
    <property type="component" value="Unassembled WGS sequence"/>
</dbReference>
<dbReference type="AlphaFoldDB" id="A0ABD0XST2"/>
<dbReference type="EMBL" id="JBFDAA010000023">
    <property type="protein sequence ID" value="KAL1110231.1"/>
    <property type="molecule type" value="Genomic_DNA"/>
</dbReference>
<keyword evidence="5" id="KW-0436">Ligase</keyword>
<dbReference type="PANTHER" id="PTHR11130">
    <property type="entry name" value="GLUTATHIONE SYNTHETASE"/>
    <property type="match status" value="1"/>
</dbReference>
<sequence length="229" mass="25444">MEFEVRKLAPTATVIRRNLQELSQQATLLPDRTLLVGDYVVAVVYYRSGYDPSQYTTDDCWKVQQVLATPGVVEKFLSEPSDVAAVRGMFTEIYSLDLTPEGDKAVELVMKEPEGFVLKPQREGGGNNIYGHDIPKVLQEQKELRKSWILMRRIRPPVQPNYIIRPSSDSPPQLTNVVSELGVFGVIIGDSENIIVNRSVGHMLRTKQSDVNEGGVAAGLGSLDSPYLI</sequence>
<protein>
    <recommendedName>
        <fullName evidence="4">glutathione synthase</fullName>
        <ecNumber evidence="4">6.3.2.3</ecNumber>
    </recommendedName>
</protein>
<organism evidence="11 12">
    <name type="scientific">Ranatra chinensis</name>
    <dbReference type="NCBI Taxonomy" id="642074"/>
    <lineage>
        <taxon>Eukaryota</taxon>
        <taxon>Metazoa</taxon>
        <taxon>Ecdysozoa</taxon>
        <taxon>Arthropoda</taxon>
        <taxon>Hexapoda</taxon>
        <taxon>Insecta</taxon>
        <taxon>Pterygota</taxon>
        <taxon>Neoptera</taxon>
        <taxon>Paraneoptera</taxon>
        <taxon>Hemiptera</taxon>
        <taxon>Heteroptera</taxon>
        <taxon>Panheteroptera</taxon>
        <taxon>Nepomorpha</taxon>
        <taxon>Nepidae</taxon>
        <taxon>Ranatrinae</taxon>
        <taxon>Ranatra</taxon>
    </lineage>
</organism>
<dbReference type="InterPro" id="IPR014709">
    <property type="entry name" value="Glutathione_synthase_C_euk"/>
</dbReference>
<comment type="cofactor">
    <cofactor evidence="1">
        <name>Mg(2+)</name>
        <dbReference type="ChEBI" id="CHEBI:18420"/>
    </cofactor>
</comment>
<comment type="pathway">
    <text evidence="2">Sulfur metabolism; glutathione biosynthesis; glutathione from L-cysteine and L-glutamate: step 2/2.</text>
</comment>
<evidence type="ECO:0000256" key="4">
    <source>
        <dbReference type="ARBA" id="ARBA00012214"/>
    </source>
</evidence>
<dbReference type="Gene3D" id="3.30.470.20">
    <property type="entry name" value="ATP-grasp fold, B domain"/>
    <property type="match status" value="1"/>
</dbReference>
<dbReference type="GO" id="GO:0046872">
    <property type="term" value="F:metal ion binding"/>
    <property type="evidence" value="ECO:0007669"/>
    <property type="project" value="UniProtKB-KW"/>
</dbReference>
<evidence type="ECO:0000256" key="9">
    <source>
        <dbReference type="ARBA" id="ARBA00022840"/>
    </source>
</evidence>
<keyword evidence="6" id="KW-0317">Glutathione biosynthesis</keyword>
<dbReference type="GO" id="GO:0005524">
    <property type="term" value="F:ATP binding"/>
    <property type="evidence" value="ECO:0007669"/>
    <property type="project" value="UniProtKB-KW"/>
</dbReference>
<evidence type="ECO:0000256" key="6">
    <source>
        <dbReference type="ARBA" id="ARBA00022684"/>
    </source>
</evidence>
<dbReference type="InterPro" id="IPR037013">
    <property type="entry name" value="GSH-S_sub-bd_sf"/>
</dbReference>
<comment type="similarity">
    <text evidence="3">Belongs to the eukaryotic GSH synthase family.</text>
</comment>
<dbReference type="InterPro" id="IPR016185">
    <property type="entry name" value="PreATP-grasp_dom_sf"/>
</dbReference>
<dbReference type="FunFam" id="3.30.1490.50:FF:000002">
    <property type="entry name" value="Glutathione synthetase"/>
    <property type="match status" value="1"/>
</dbReference>
<evidence type="ECO:0000256" key="10">
    <source>
        <dbReference type="ARBA" id="ARBA00022842"/>
    </source>
</evidence>
<name>A0ABD0XST2_9HEMI</name>
<dbReference type="Gene3D" id="3.30.1490.50">
    <property type="match status" value="1"/>
</dbReference>
<keyword evidence="9" id="KW-0067">ATP-binding</keyword>
<reference evidence="11 12" key="1">
    <citation type="submission" date="2024-07" db="EMBL/GenBank/DDBJ databases">
        <title>Chromosome-level genome assembly of the water stick insect Ranatra chinensis (Heteroptera: Nepidae).</title>
        <authorList>
            <person name="Liu X."/>
        </authorList>
    </citation>
    <scope>NUCLEOTIDE SEQUENCE [LARGE SCALE GENOMIC DNA]</scope>
    <source>
        <strain evidence="11">Cailab_2021Rc</strain>
        <tissue evidence="11">Muscle</tissue>
    </source>
</reference>
<dbReference type="GO" id="GO:0004363">
    <property type="term" value="F:glutathione synthase activity"/>
    <property type="evidence" value="ECO:0007669"/>
    <property type="project" value="UniProtKB-EC"/>
</dbReference>
<dbReference type="Pfam" id="PF03917">
    <property type="entry name" value="GSH_synth_ATP"/>
    <property type="match status" value="1"/>
</dbReference>
<evidence type="ECO:0000313" key="12">
    <source>
        <dbReference type="Proteomes" id="UP001558652"/>
    </source>
</evidence>
<dbReference type="PANTHER" id="PTHR11130:SF0">
    <property type="entry name" value="GLUTATHIONE SYNTHETASE"/>
    <property type="match status" value="1"/>
</dbReference>
<evidence type="ECO:0000256" key="7">
    <source>
        <dbReference type="ARBA" id="ARBA00022723"/>
    </source>
</evidence>
<accession>A0ABD0XST2</accession>
<dbReference type="Gene3D" id="3.40.50.1760">
    <property type="entry name" value="Glutathione synthase, substrate-binding domain superfamily, eukaryotic"/>
    <property type="match status" value="1"/>
</dbReference>
<keyword evidence="7" id="KW-0479">Metal-binding</keyword>
<evidence type="ECO:0000256" key="8">
    <source>
        <dbReference type="ARBA" id="ARBA00022741"/>
    </source>
</evidence>
<keyword evidence="12" id="KW-1185">Reference proteome</keyword>
<evidence type="ECO:0000256" key="1">
    <source>
        <dbReference type="ARBA" id="ARBA00001946"/>
    </source>
</evidence>
<keyword evidence="10" id="KW-0460">Magnesium</keyword>
<comment type="caution">
    <text evidence="11">The sequence shown here is derived from an EMBL/GenBank/DDBJ whole genome shotgun (WGS) entry which is preliminary data.</text>
</comment>
<gene>
    <name evidence="11" type="ORF">AAG570_008308</name>
</gene>
<keyword evidence="8" id="KW-0547">Nucleotide-binding</keyword>
<evidence type="ECO:0000256" key="2">
    <source>
        <dbReference type="ARBA" id="ARBA00004965"/>
    </source>
</evidence>
<evidence type="ECO:0000256" key="3">
    <source>
        <dbReference type="ARBA" id="ARBA00010385"/>
    </source>
</evidence>
<dbReference type="InterPro" id="IPR005615">
    <property type="entry name" value="Glutathione_synthase"/>
</dbReference>
<proteinExistence type="inferred from homology"/>